<reference evidence="1 2" key="1">
    <citation type="journal article" date="2013" name="PLoS Genet.">
        <title>Genomic mechanisms accounting for the adaptation to parasitism in nematode-trapping fungi.</title>
        <authorList>
            <person name="Meerupati T."/>
            <person name="Andersson K.M."/>
            <person name="Friman E."/>
            <person name="Kumar D."/>
            <person name="Tunlid A."/>
            <person name="Ahren D."/>
        </authorList>
    </citation>
    <scope>NUCLEOTIDE SEQUENCE [LARGE SCALE GENOMIC DNA]</scope>
    <source>
        <strain evidence="1 2">CBS 200.50</strain>
    </source>
</reference>
<organism evidence="1 2">
    <name type="scientific">Dactylellina haptotyla (strain CBS 200.50)</name>
    <name type="common">Nematode-trapping fungus</name>
    <name type="synonym">Monacrosporium haptotylum</name>
    <dbReference type="NCBI Taxonomy" id="1284197"/>
    <lineage>
        <taxon>Eukaryota</taxon>
        <taxon>Fungi</taxon>
        <taxon>Dikarya</taxon>
        <taxon>Ascomycota</taxon>
        <taxon>Pezizomycotina</taxon>
        <taxon>Orbiliomycetes</taxon>
        <taxon>Orbiliales</taxon>
        <taxon>Orbiliaceae</taxon>
        <taxon>Dactylellina</taxon>
    </lineage>
</organism>
<accession>S8A0K2</accession>
<dbReference type="EMBL" id="AQGS01000958">
    <property type="protein sequence ID" value="EPS36214.1"/>
    <property type="molecule type" value="Genomic_DNA"/>
</dbReference>
<proteinExistence type="predicted"/>
<name>S8A0K2_DACHA</name>
<keyword evidence="2" id="KW-1185">Reference proteome</keyword>
<dbReference type="AlphaFoldDB" id="S8A0K2"/>
<protein>
    <submittedName>
        <fullName evidence="1">Uncharacterized protein</fullName>
    </submittedName>
</protein>
<sequence>MRLRVANRYILTTITFTTNYIIQIHAFDISIAQKGLPPVTRRLDPGGSWLQCYAIPHPRIPLLGLAIYSTVAETATPLALQLWQSPSINCASDPTIVITLSNNPGVTFIYLRDLGLESEYSCWKVYDLTEDAFGLRKIPLIRHFSSSVENKIFRKRNGSWVYTDEVRDAPEEGGGYPAGYLERYGSPPELGGRFGGMKIMNAWVGEQLRMWDARQGVDAGFEGIGLHSLQGVIVPAGTLAEVGVEIHGNGELGREESRIVEDSGVPGIMEIEEPVRAGVRNLPKKFPKEVILPPGVVIGGKRWAFDPFYEGTGLGAAIDDPDILDDHITRLLGQESPTSGSLLNTDTLNDDEEFKELDMGIEPAPEPETSPEREARMLESFLAHEVRPSWTLNRDQPRDNRLEEDISEEWAVGLGRWSPRSSESWPSAGQRDSVAEMWREVIGEGGEVNPAFTFGQRGEEPEQIPVQLPAMLESPMIQPLPNGPMNIADANDILNVDALIQPLWDDIDGSVSTLILSDVDPEEENGRSPEFET</sequence>
<reference evidence="2" key="2">
    <citation type="submission" date="2013-04" db="EMBL/GenBank/DDBJ databases">
        <title>Genomic mechanisms accounting for the adaptation to parasitism in nematode-trapping fungi.</title>
        <authorList>
            <person name="Ahren D.G."/>
        </authorList>
    </citation>
    <scope>NUCLEOTIDE SEQUENCE [LARGE SCALE GENOMIC DNA]</scope>
    <source>
        <strain evidence="2">CBS 200.50</strain>
    </source>
</reference>
<comment type="caution">
    <text evidence="1">The sequence shown here is derived from an EMBL/GenBank/DDBJ whole genome shotgun (WGS) entry which is preliminary data.</text>
</comment>
<gene>
    <name evidence="1" type="ORF">H072_10294</name>
</gene>
<dbReference type="Proteomes" id="UP000015100">
    <property type="component" value="Unassembled WGS sequence"/>
</dbReference>
<dbReference type="HOGENOM" id="CLU_510911_0_0_1"/>
<evidence type="ECO:0000313" key="1">
    <source>
        <dbReference type="EMBL" id="EPS36214.1"/>
    </source>
</evidence>
<evidence type="ECO:0000313" key="2">
    <source>
        <dbReference type="Proteomes" id="UP000015100"/>
    </source>
</evidence>